<dbReference type="RefSeq" id="WP_006546880.1">
    <property type="nucleotide sequence ID" value="NZ_DS999543.1"/>
</dbReference>
<dbReference type="eggNOG" id="COG2050">
    <property type="taxonomic scope" value="Bacteria"/>
</dbReference>
<dbReference type="EMBL" id="ACFG01000030">
    <property type="protein sequence ID" value="EEH64089.1"/>
    <property type="molecule type" value="Genomic_DNA"/>
</dbReference>
<dbReference type="Proteomes" id="UP000010301">
    <property type="component" value="Unassembled WGS sequence"/>
</dbReference>
<dbReference type="InterPro" id="IPR003736">
    <property type="entry name" value="PAAI_dom"/>
</dbReference>
<dbReference type="GO" id="GO:0005829">
    <property type="term" value="C:cytosol"/>
    <property type="evidence" value="ECO:0007669"/>
    <property type="project" value="TreeGrafter"/>
</dbReference>
<gene>
    <name evidence="4" type="ORF">HMPREF0044_1108</name>
</gene>
<evidence type="ECO:0000313" key="4">
    <source>
        <dbReference type="EMBL" id="EEH64089.1"/>
    </source>
</evidence>
<dbReference type="OrthoDB" id="9798208at2"/>
<dbReference type="Pfam" id="PF03061">
    <property type="entry name" value="4HBT"/>
    <property type="match status" value="1"/>
</dbReference>
<keyword evidence="5" id="KW-1185">Reference proteome</keyword>
<dbReference type="AlphaFoldDB" id="C0W0N0"/>
<dbReference type="Gene3D" id="3.10.129.10">
    <property type="entry name" value="Hotdog Thioesterase"/>
    <property type="match status" value="1"/>
</dbReference>
<accession>C0W0N0</accession>
<evidence type="ECO:0000256" key="1">
    <source>
        <dbReference type="ARBA" id="ARBA00008324"/>
    </source>
</evidence>
<organism evidence="4 5">
    <name type="scientific">Gleimia coleocanis DSM 15436</name>
    <dbReference type="NCBI Taxonomy" id="525245"/>
    <lineage>
        <taxon>Bacteria</taxon>
        <taxon>Bacillati</taxon>
        <taxon>Actinomycetota</taxon>
        <taxon>Actinomycetes</taxon>
        <taxon>Actinomycetales</taxon>
        <taxon>Actinomycetaceae</taxon>
        <taxon>Gleimia</taxon>
    </lineage>
</organism>
<keyword evidence="2" id="KW-0378">Hydrolase</keyword>
<evidence type="ECO:0000256" key="2">
    <source>
        <dbReference type="ARBA" id="ARBA00022801"/>
    </source>
</evidence>
<dbReference type="HOGENOM" id="CLU_089876_13_2_11"/>
<protein>
    <recommendedName>
        <fullName evidence="3">Thioesterase domain-containing protein</fullName>
    </recommendedName>
</protein>
<dbReference type="InterPro" id="IPR029069">
    <property type="entry name" value="HotDog_dom_sf"/>
</dbReference>
<evidence type="ECO:0000313" key="5">
    <source>
        <dbReference type="Proteomes" id="UP000010301"/>
    </source>
</evidence>
<name>C0W0N0_9ACTO</name>
<dbReference type="PANTHER" id="PTHR43240">
    <property type="entry name" value="1,4-DIHYDROXY-2-NAPHTHOYL-COA THIOESTERASE 1"/>
    <property type="match status" value="1"/>
</dbReference>
<dbReference type="InterPro" id="IPR006683">
    <property type="entry name" value="Thioestr_dom"/>
</dbReference>
<dbReference type="NCBIfam" id="TIGR00369">
    <property type="entry name" value="unchar_dom_1"/>
    <property type="match status" value="1"/>
</dbReference>
<sequence length="139" mass="14404">MTISYDFTFPADSLMSRMGMQIVELSPQRTVVEMPLAGNLQSAGFLHGGASAALAETAASLAANAYGVDLSLADGVLRRAVGTDLSVSHLRPGSGEWVRAVASAVQLGRTRCVHSVEIFSEGGKLISTALAGNQLITGK</sequence>
<dbReference type="GO" id="GO:0061522">
    <property type="term" value="F:1,4-dihydroxy-2-naphthoyl-CoA thioesterase activity"/>
    <property type="evidence" value="ECO:0007669"/>
    <property type="project" value="TreeGrafter"/>
</dbReference>
<proteinExistence type="inferred from homology"/>
<feature type="domain" description="Thioesterase" evidence="3">
    <location>
        <begin position="44"/>
        <end position="126"/>
    </location>
</feature>
<reference evidence="4 5" key="1">
    <citation type="submission" date="2009-01" db="EMBL/GenBank/DDBJ databases">
        <authorList>
            <person name="Qin X."/>
            <person name="Bachman B."/>
            <person name="Battles P."/>
            <person name="Bell A."/>
            <person name="Bess C."/>
            <person name="Bickham C."/>
            <person name="Chaboub L."/>
            <person name="Chen D."/>
            <person name="Coyle M."/>
            <person name="Deiros D.R."/>
            <person name="Dinh H."/>
            <person name="Forbes L."/>
            <person name="Fowler G."/>
            <person name="Francisco L."/>
            <person name="Fu Q."/>
            <person name="Gubbala S."/>
            <person name="Hale W."/>
            <person name="Han Y."/>
            <person name="Hemphill L."/>
            <person name="Highlander S.K."/>
            <person name="Hirani K."/>
            <person name="Hogues M."/>
            <person name="Jackson L."/>
            <person name="Jakkamsetti A."/>
            <person name="Javaid M."/>
            <person name="Jiang H."/>
            <person name="Korchina V."/>
            <person name="Kovar C."/>
            <person name="Lara F."/>
            <person name="Lee S."/>
            <person name="Mata R."/>
            <person name="Mathew T."/>
            <person name="Moen C."/>
            <person name="Morales K."/>
            <person name="Munidasa M."/>
            <person name="Nazareth L."/>
            <person name="Ngo R."/>
            <person name="Nguyen L."/>
            <person name="Okwuonu G."/>
            <person name="Ongeri F."/>
            <person name="Patil S."/>
            <person name="Petrosino J."/>
            <person name="Pham C."/>
            <person name="Pham P."/>
            <person name="Pu L.-L."/>
            <person name="Puazo M."/>
            <person name="Raj R."/>
            <person name="Reid J."/>
            <person name="Rouhana J."/>
            <person name="Saada N."/>
            <person name="Shang Y."/>
            <person name="Simmons D."/>
            <person name="Thornton R."/>
            <person name="Warren J."/>
            <person name="Weissenberger G."/>
            <person name="Zhang J."/>
            <person name="Zhang L."/>
            <person name="Zhou C."/>
            <person name="Zhu D."/>
            <person name="Muzny D."/>
            <person name="Worley K."/>
            <person name="Gibbs R."/>
        </authorList>
    </citation>
    <scope>NUCLEOTIDE SEQUENCE [LARGE SCALE GENOMIC DNA]</scope>
    <source>
        <strain evidence="4 5">DSM 15436</strain>
    </source>
</reference>
<comment type="caution">
    <text evidence="4">The sequence shown here is derived from an EMBL/GenBank/DDBJ whole genome shotgun (WGS) entry which is preliminary data.</text>
</comment>
<dbReference type="STRING" id="525245.HMPREF0044_1108"/>
<dbReference type="PANTHER" id="PTHR43240:SF5">
    <property type="entry name" value="1,4-DIHYDROXY-2-NAPHTHOYL-COA THIOESTERASE 1"/>
    <property type="match status" value="1"/>
</dbReference>
<dbReference type="SUPFAM" id="SSF54637">
    <property type="entry name" value="Thioesterase/thiol ester dehydrase-isomerase"/>
    <property type="match status" value="1"/>
</dbReference>
<comment type="similarity">
    <text evidence="1">Belongs to the thioesterase PaaI family.</text>
</comment>
<dbReference type="CDD" id="cd03443">
    <property type="entry name" value="PaaI_thioesterase"/>
    <property type="match status" value="1"/>
</dbReference>
<evidence type="ECO:0000259" key="3">
    <source>
        <dbReference type="Pfam" id="PF03061"/>
    </source>
</evidence>